<feature type="transmembrane region" description="Helical" evidence="1">
    <location>
        <begin position="38"/>
        <end position="56"/>
    </location>
</feature>
<evidence type="ECO:0000313" key="2">
    <source>
        <dbReference type="EMBL" id="SET01711.1"/>
    </source>
</evidence>
<keyword evidence="3" id="KW-1185">Reference proteome</keyword>
<reference evidence="3" key="1">
    <citation type="submission" date="2016-10" db="EMBL/GenBank/DDBJ databases">
        <authorList>
            <person name="Varghese N."/>
            <person name="Submissions S."/>
        </authorList>
    </citation>
    <scope>NUCLEOTIDE SEQUENCE [LARGE SCALE GENOMIC DNA]</scope>
    <source>
        <strain evidence="3">CGMCC 1.3566</strain>
    </source>
</reference>
<organism evidence="2 3">
    <name type="scientific">Salinibacillus kushneri</name>
    <dbReference type="NCBI Taxonomy" id="237682"/>
    <lineage>
        <taxon>Bacteria</taxon>
        <taxon>Bacillati</taxon>
        <taxon>Bacillota</taxon>
        <taxon>Bacilli</taxon>
        <taxon>Bacillales</taxon>
        <taxon>Bacillaceae</taxon>
        <taxon>Salinibacillus</taxon>
    </lineage>
</organism>
<gene>
    <name evidence="2" type="ORF">SAMN05421676_102349</name>
</gene>
<keyword evidence="1" id="KW-0472">Membrane</keyword>
<proteinExistence type="predicted"/>
<dbReference type="Proteomes" id="UP000199095">
    <property type="component" value="Unassembled WGS sequence"/>
</dbReference>
<dbReference type="STRING" id="237682.SAMN05421676_102349"/>
<feature type="transmembrane region" description="Helical" evidence="1">
    <location>
        <begin position="9"/>
        <end position="26"/>
    </location>
</feature>
<dbReference type="EMBL" id="FOHJ01000002">
    <property type="protein sequence ID" value="SET01711.1"/>
    <property type="molecule type" value="Genomic_DNA"/>
</dbReference>
<dbReference type="AlphaFoldDB" id="A0A1I0B4M4"/>
<evidence type="ECO:0000313" key="3">
    <source>
        <dbReference type="Proteomes" id="UP000199095"/>
    </source>
</evidence>
<evidence type="ECO:0000256" key="1">
    <source>
        <dbReference type="SAM" id="Phobius"/>
    </source>
</evidence>
<keyword evidence="1" id="KW-1133">Transmembrane helix</keyword>
<protein>
    <submittedName>
        <fullName evidence="2">Uncharacterized protein</fullName>
    </submittedName>
</protein>
<name>A0A1I0B4M4_9BACI</name>
<sequence>MITYLKQTVILSMSIFIFVSAIILALKNFNLTSEDYTIVASIIGGAVGGALTLVGVKATIDNQRRKDFVDSYPLIKSNGEEIKNQLEGFIQGLIHFRNFEEASNKKNAAEYVKMFTNRYLEEMLGKSIHCGGLIFSNVMTVKQTLIKINNYVTDSSETRQDEGGGVFTEYNISEEFFFEQINIIENCIKVIKTELENAEIKFHKWSDVK</sequence>
<dbReference type="RefSeq" id="WP_093132244.1">
    <property type="nucleotide sequence ID" value="NZ_FOHJ01000002.1"/>
</dbReference>
<keyword evidence="1" id="KW-0812">Transmembrane</keyword>
<accession>A0A1I0B4M4</accession>